<evidence type="ECO:0000256" key="3">
    <source>
        <dbReference type="ARBA" id="ARBA00023125"/>
    </source>
</evidence>
<dbReference type="NCBIfam" id="TIGR00084">
    <property type="entry name" value="ruvA"/>
    <property type="match status" value="1"/>
</dbReference>
<evidence type="ECO:0000313" key="8">
    <source>
        <dbReference type="EMBL" id="CAI44298.1"/>
    </source>
</evidence>
<evidence type="ECO:0000259" key="7">
    <source>
        <dbReference type="SMART" id="SM00278"/>
    </source>
</evidence>
<name>Q5CBK4_9THEM</name>
<reference evidence="8" key="1">
    <citation type="journal article" date="2006" name="Genetics">
        <title>Recombination in Thermotoga: implications for species concepts and biogeography.</title>
        <authorList>
            <person name="Nesbo C.L."/>
            <person name="Dlutek M."/>
            <person name="Doolittle F.W."/>
        </authorList>
    </citation>
    <scope>NUCLEOTIDE SEQUENCE</scope>
    <source>
        <strain evidence="8">RKU-1</strain>
    </source>
</reference>
<comment type="subcellular location">
    <subcellularLocation>
        <location evidence="6">Cytoplasm</location>
    </subcellularLocation>
</comment>
<protein>
    <recommendedName>
        <fullName evidence="6">Holliday junction branch migration complex subunit RuvA</fullName>
    </recommendedName>
</protein>
<dbReference type="InterPro" id="IPR003583">
    <property type="entry name" value="Hlx-hairpin-Hlx_DNA-bd_motif"/>
</dbReference>
<dbReference type="GO" id="GO:0048476">
    <property type="term" value="C:Holliday junction resolvase complex"/>
    <property type="evidence" value="ECO:0007669"/>
    <property type="project" value="UniProtKB-UniRule"/>
</dbReference>
<dbReference type="Pfam" id="PF07499">
    <property type="entry name" value="RuvA_C"/>
    <property type="match status" value="1"/>
</dbReference>
<dbReference type="GO" id="GO:0009379">
    <property type="term" value="C:Holliday junction helicase complex"/>
    <property type="evidence" value="ECO:0007669"/>
    <property type="project" value="InterPro"/>
</dbReference>
<dbReference type="GO" id="GO:0009378">
    <property type="term" value="F:four-way junction helicase activity"/>
    <property type="evidence" value="ECO:0007669"/>
    <property type="project" value="InterPro"/>
</dbReference>
<dbReference type="Gene3D" id="1.10.150.20">
    <property type="entry name" value="5' to 3' exonuclease, C-terminal subdomain"/>
    <property type="match status" value="1"/>
</dbReference>
<dbReference type="InterPro" id="IPR011114">
    <property type="entry name" value="RuvA_C"/>
</dbReference>
<dbReference type="InterPro" id="IPR036267">
    <property type="entry name" value="RuvA_C_sf"/>
</dbReference>
<comment type="domain">
    <text evidence="6">Has three domains with a flexible linker between the domains II and III and assumes an 'L' shape. Domain III is highly mobile and contacts RuvB.</text>
</comment>
<dbReference type="GO" id="GO:0005737">
    <property type="term" value="C:cytoplasm"/>
    <property type="evidence" value="ECO:0007669"/>
    <property type="project" value="UniProtKB-SubCell"/>
</dbReference>
<dbReference type="AlphaFoldDB" id="Q5CBK4"/>
<dbReference type="InterPro" id="IPR012340">
    <property type="entry name" value="NA-bd_OB-fold"/>
</dbReference>
<dbReference type="SMART" id="SM00278">
    <property type="entry name" value="HhH1"/>
    <property type="match status" value="2"/>
</dbReference>
<dbReference type="Gene3D" id="1.10.8.10">
    <property type="entry name" value="DNA helicase RuvA subunit, C-terminal domain"/>
    <property type="match status" value="1"/>
</dbReference>
<keyword evidence="3 6" id="KW-0238">DNA-binding</keyword>
<dbReference type="Pfam" id="PF14520">
    <property type="entry name" value="HHH_5"/>
    <property type="match status" value="1"/>
</dbReference>
<dbReference type="HAMAP" id="MF_00031">
    <property type="entry name" value="DNA_HJ_migration_RuvA"/>
    <property type="match status" value="1"/>
</dbReference>
<feature type="domain" description="Helix-hairpin-helix DNA-binding motif class 1" evidence="7">
    <location>
        <begin position="76"/>
        <end position="95"/>
    </location>
</feature>
<dbReference type="CDD" id="cd14332">
    <property type="entry name" value="UBA_RuvA_C"/>
    <property type="match status" value="1"/>
</dbReference>
<sequence>METMIAGISGRVLKKSGNVLLVETKSGVVFEIVCDVQTSEEVEEGGECFLHTFLSVSQDGITLYGFSNERKKELFLSLTKVSRLGPKTALKIISNEDAETLVTMIASQDVEGLSKLPGISKKTAERIVMELKDEFESAGIKDMRIYHESLEALISLGYPEKQAREAVKHVYREGMKTSELIKEALKFLSQR</sequence>
<dbReference type="GO" id="GO:0006310">
    <property type="term" value="P:DNA recombination"/>
    <property type="evidence" value="ECO:0007669"/>
    <property type="project" value="UniProtKB-UniRule"/>
</dbReference>
<dbReference type="Gene3D" id="2.40.50.140">
    <property type="entry name" value="Nucleic acid-binding proteins"/>
    <property type="match status" value="1"/>
</dbReference>
<comment type="function">
    <text evidence="6">The RuvA-RuvB-RuvC complex processes Holliday junction (HJ) DNA during genetic recombination and DNA repair, while the RuvA-RuvB complex plays an important role in the rescue of blocked DNA replication forks via replication fork reversal (RFR). RuvA specifically binds to HJ cruciform DNA, conferring on it an open structure. The RuvB hexamer acts as an ATP-dependent pump, pulling dsDNA into and through the RuvAB complex. HJ branch migration allows RuvC to scan DNA until it finds its consensus sequence, where it cleaves and resolves the cruciform DNA.</text>
</comment>
<evidence type="ECO:0000256" key="2">
    <source>
        <dbReference type="ARBA" id="ARBA00022763"/>
    </source>
</evidence>
<dbReference type="SUPFAM" id="SSF50249">
    <property type="entry name" value="Nucleic acid-binding proteins"/>
    <property type="match status" value="1"/>
</dbReference>
<feature type="region of interest" description="Domain II" evidence="6">
    <location>
        <begin position="68"/>
        <end position="145"/>
    </location>
</feature>
<comment type="subunit">
    <text evidence="6">Homotetramer. Forms an RuvA(8)-RuvB(12)-Holliday junction (HJ) complex. HJ DNA is sandwiched between 2 RuvA tetramers; dsDNA enters through RuvA and exits via RuvB. An RuvB hexamer assembles on each DNA strand where it exits the tetramer. Each RuvB hexamer is contacted by two RuvA subunits (via domain III) on 2 adjacent RuvB subunits; this complex drives branch migration. In the full resolvosome a probable DNA-RuvA(4)-RuvB(12)-RuvC(2) complex forms which resolves the HJ.</text>
</comment>
<keyword evidence="8" id="KW-0067">ATP-binding</keyword>
<feature type="region of interest" description="Domain I" evidence="6">
    <location>
        <begin position="4"/>
        <end position="67"/>
    </location>
</feature>
<keyword evidence="5 6" id="KW-0234">DNA repair</keyword>
<evidence type="ECO:0000256" key="4">
    <source>
        <dbReference type="ARBA" id="ARBA00023172"/>
    </source>
</evidence>
<accession>Q5CBK4</accession>
<dbReference type="GO" id="GO:0005524">
    <property type="term" value="F:ATP binding"/>
    <property type="evidence" value="ECO:0007669"/>
    <property type="project" value="InterPro"/>
</dbReference>
<feature type="region of interest" description="Domain III" evidence="6">
    <location>
        <begin position="146"/>
        <end position="191"/>
    </location>
</feature>
<keyword evidence="4 6" id="KW-0233">DNA recombination</keyword>
<dbReference type="InterPro" id="IPR013849">
    <property type="entry name" value="DNA_helicase_Holl-junc_RuvA_I"/>
</dbReference>
<keyword evidence="8" id="KW-0347">Helicase</keyword>
<comment type="similarity">
    <text evidence="6">Belongs to the RuvA family.</text>
</comment>
<dbReference type="InterPro" id="IPR000085">
    <property type="entry name" value="RuvA"/>
</dbReference>
<proteinExistence type="inferred from homology"/>
<keyword evidence="8" id="KW-0378">Hydrolase</keyword>
<keyword evidence="2 6" id="KW-0227">DNA damage</keyword>
<dbReference type="GO" id="GO:0000400">
    <property type="term" value="F:four-way junction DNA binding"/>
    <property type="evidence" value="ECO:0007669"/>
    <property type="project" value="UniProtKB-UniRule"/>
</dbReference>
<organism evidence="8">
    <name type="scientific">Thermotoga petrophila</name>
    <dbReference type="NCBI Taxonomy" id="93929"/>
    <lineage>
        <taxon>Bacteria</taxon>
        <taxon>Thermotogati</taxon>
        <taxon>Thermotogota</taxon>
        <taxon>Thermotogae</taxon>
        <taxon>Thermotogales</taxon>
        <taxon>Thermotogaceae</taxon>
        <taxon>Thermotoga</taxon>
    </lineage>
</organism>
<keyword evidence="8" id="KW-0547">Nucleotide-binding</keyword>
<keyword evidence="1 6" id="KW-0963">Cytoplasm</keyword>
<evidence type="ECO:0000256" key="1">
    <source>
        <dbReference type="ARBA" id="ARBA00022490"/>
    </source>
</evidence>
<dbReference type="InterPro" id="IPR010994">
    <property type="entry name" value="RuvA_2-like"/>
</dbReference>
<dbReference type="Pfam" id="PF01330">
    <property type="entry name" value="RuvA_N"/>
    <property type="match status" value="1"/>
</dbReference>
<dbReference type="EMBL" id="AJ872269">
    <property type="protein sequence ID" value="CAI44298.1"/>
    <property type="molecule type" value="Genomic_DNA"/>
</dbReference>
<comment type="caution">
    <text evidence="6">Lacks conserved residue(s) required for the propagation of feature annotation.</text>
</comment>
<evidence type="ECO:0000256" key="5">
    <source>
        <dbReference type="ARBA" id="ARBA00023204"/>
    </source>
</evidence>
<dbReference type="GO" id="GO:0006281">
    <property type="term" value="P:DNA repair"/>
    <property type="evidence" value="ECO:0007669"/>
    <property type="project" value="UniProtKB-UniRule"/>
</dbReference>
<dbReference type="SUPFAM" id="SSF47781">
    <property type="entry name" value="RuvA domain 2-like"/>
    <property type="match status" value="1"/>
</dbReference>
<gene>
    <name evidence="6 8" type="primary">ruvA</name>
</gene>
<feature type="domain" description="Helix-hairpin-helix DNA-binding motif class 1" evidence="7">
    <location>
        <begin position="111"/>
        <end position="130"/>
    </location>
</feature>
<evidence type="ECO:0000256" key="6">
    <source>
        <dbReference type="HAMAP-Rule" id="MF_00031"/>
    </source>
</evidence>
<dbReference type="SUPFAM" id="SSF46929">
    <property type="entry name" value="DNA helicase RuvA subunit, C-terminal domain"/>
    <property type="match status" value="1"/>
</dbReference>